<dbReference type="AlphaFoldDB" id="K0THB4"/>
<organism evidence="1 2">
    <name type="scientific">Thalassiosira oceanica</name>
    <name type="common">Marine diatom</name>
    <dbReference type="NCBI Taxonomy" id="159749"/>
    <lineage>
        <taxon>Eukaryota</taxon>
        <taxon>Sar</taxon>
        <taxon>Stramenopiles</taxon>
        <taxon>Ochrophyta</taxon>
        <taxon>Bacillariophyta</taxon>
        <taxon>Coscinodiscophyceae</taxon>
        <taxon>Thalassiosirophycidae</taxon>
        <taxon>Thalassiosirales</taxon>
        <taxon>Thalassiosiraceae</taxon>
        <taxon>Thalassiosira</taxon>
    </lineage>
</organism>
<keyword evidence="2" id="KW-1185">Reference proteome</keyword>
<name>K0THB4_THAOC</name>
<gene>
    <name evidence="1" type="ORF">THAOC_01424</name>
</gene>
<reference evidence="1 2" key="1">
    <citation type="journal article" date="2012" name="Genome Biol.">
        <title>Genome and low-iron response of an oceanic diatom adapted to chronic iron limitation.</title>
        <authorList>
            <person name="Lommer M."/>
            <person name="Specht M."/>
            <person name="Roy A.S."/>
            <person name="Kraemer L."/>
            <person name="Andreson R."/>
            <person name="Gutowska M.A."/>
            <person name="Wolf J."/>
            <person name="Bergner S.V."/>
            <person name="Schilhabel M.B."/>
            <person name="Klostermeier U.C."/>
            <person name="Beiko R.G."/>
            <person name="Rosenstiel P."/>
            <person name="Hippler M."/>
            <person name="Laroche J."/>
        </authorList>
    </citation>
    <scope>NUCLEOTIDE SEQUENCE [LARGE SCALE GENOMIC DNA]</scope>
    <source>
        <strain evidence="1 2">CCMP1005</strain>
    </source>
</reference>
<proteinExistence type="predicted"/>
<sequence>MHAINPSHTYQEQASEEWHHANTVLASGRNDVIRYSAAEFFCNFMWQNTRNRICKTKYQINERRILSIMTNQDILKAVDVYQYNTPQLSTHATRAGNTIIFGCMRR</sequence>
<comment type="caution">
    <text evidence="1">The sequence shown here is derived from an EMBL/GenBank/DDBJ whole genome shotgun (WGS) entry which is preliminary data.</text>
</comment>
<dbReference type="Proteomes" id="UP000266841">
    <property type="component" value="Unassembled WGS sequence"/>
</dbReference>
<dbReference type="EMBL" id="AGNL01001688">
    <property type="protein sequence ID" value="EJK76795.1"/>
    <property type="molecule type" value="Genomic_DNA"/>
</dbReference>
<evidence type="ECO:0000313" key="2">
    <source>
        <dbReference type="Proteomes" id="UP000266841"/>
    </source>
</evidence>
<protein>
    <submittedName>
        <fullName evidence="1">Uncharacterized protein</fullName>
    </submittedName>
</protein>
<accession>K0THB4</accession>
<evidence type="ECO:0000313" key="1">
    <source>
        <dbReference type="EMBL" id="EJK76795.1"/>
    </source>
</evidence>